<feature type="compositionally biased region" description="Polar residues" evidence="1">
    <location>
        <begin position="101"/>
        <end position="126"/>
    </location>
</feature>
<dbReference type="RefSeq" id="XP_066698071.1">
    <property type="nucleotide sequence ID" value="XM_066845673.1"/>
</dbReference>
<proteinExistence type="predicted"/>
<name>A0ABR1Q7Z6_9PEZI</name>
<evidence type="ECO:0000256" key="1">
    <source>
        <dbReference type="SAM" id="MobiDB-lite"/>
    </source>
</evidence>
<gene>
    <name evidence="2" type="ORF">PG986_009451</name>
</gene>
<keyword evidence="3" id="KW-1185">Reference proteome</keyword>
<accession>A0ABR1Q7Z6</accession>
<feature type="region of interest" description="Disordered" evidence="1">
    <location>
        <begin position="32"/>
        <end position="205"/>
    </location>
</feature>
<evidence type="ECO:0000313" key="2">
    <source>
        <dbReference type="EMBL" id="KAK7948565.1"/>
    </source>
</evidence>
<reference evidence="2 3" key="1">
    <citation type="submission" date="2023-01" db="EMBL/GenBank/DDBJ databases">
        <title>Analysis of 21 Apiospora genomes using comparative genomics revels a genus with tremendous synthesis potential of carbohydrate active enzymes and secondary metabolites.</title>
        <authorList>
            <person name="Sorensen T."/>
        </authorList>
    </citation>
    <scope>NUCLEOTIDE SEQUENCE [LARGE SCALE GENOMIC DNA]</scope>
    <source>
        <strain evidence="2 3">CBS 24483</strain>
    </source>
</reference>
<feature type="compositionally biased region" description="Basic and acidic residues" evidence="1">
    <location>
        <begin position="422"/>
        <end position="443"/>
    </location>
</feature>
<comment type="caution">
    <text evidence="2">The sequence shown here is derived from an EMBL/GenBank/DDBJ whole genome shotgun (WGS) entry which is preliminary data.</text>
</comment>
<organism evidence="2 3">
    <name type="scientific">Apiospora aurea</name>
    <dbReference type="NCBI Taxonomy" id="335848"/>
    <lineage>
        <taxon>Eukaryota</taxon>
        <taxon>Fungi</taxon>
        <taxon>Dikarya</taxon>
        <taxon>Ascomycota</taxon>
        <taxon>Pezizomycotina</taxon>
        <taxon>Sordariomycetes</taxon>
        <taxon>Xylariomycetidae</taxon>
        <taxon>Amphisphaeriales</taxon>
        <taxon>Apiosporaceae</taxon>
        <taxon>Apiospora</taxon>
    </lineage>
</organism>
<dbReference type="EMBL" id="JAQQWE010000006">
    <property type="protein sequence ID" value="KAK7948565.1"/>
    <property type="molecule type" value="Genomic_DNA"/>
</dbReference>
<evidence type="ECO:0000313" key="3">
    <source>
        <dbReference type="Proteomes" id="UP001391051"/>
    </source>
</evidence>
<feature type="compositionally biased region" description="Polar residues" evidence="1">
    <location>
        <begin position="163"/>
        <end position="182"/>
    </location>
</feature>
<feature type="region of interest" description="Disordered" evidence="1">
    <location>
        <begin position="405"/>
        <end position="443"/>
    </location>
</feature>
<feature type="compositionally biased region" description="Low complexity" evidence="1">
    <location>
        <begin position="67"/>
        <end position="77"/>
    </location>
</feature>
<protein>
    <recommendedName>
        <fullName evidence="4">Ca2+-modulated nonselective cation channel polycystin</fullName>
    </recommendedName>
</protein>
<dbReference type="GeneID" id="92078735"/>
<dbReference type="Proteomes" id="UP001391051">
    <property type="component" value="Unassembled WGS sequence"/>
</dbReference>
<sequence>MTESPTRAAGKCPLYLLAHKSIYAIVTSPHAHPLTPSSNELPDGQERTGRRRPFSNWVKKLAGFKNGSSSAEGGSSSRHGQSKRDGNHKGSKKRGPKLNNPYPQSGQVGASENHQSHPSLTTNDTGVTSVVSHSRESVHSSMQGIAPPRSTAPTVSTEHDATLSINAPSHMASSVAGTSRTANGGLDSRKGGDSTFSSPAPSVRSLTTTLTTIQSMAANGNANNAHATNHNNNNLQAVQYTQPFPTASPASAIPPHMAQAQAQHSTGGHPTTYNMATANNLLTDNASILTLASSSNRHRRRSFDTDASVRALAPSSLWGGSRESLPLSVLSANVDGSGMPTTPGLHQTTSRIANNERTSIYSATGIVPTLPSERNSYYAKQSIAGDATSVRSGLLGHGRADSISGSVGGVASPLASPLEVSEGEHVTEKPEVTVSDHGDVQEK</sequence>
<evidence type="ECO:0008006" key="4">
    <source>
        <dbReference type="Google" id="ProtNLM"/>
    </source>
</evidence>
<feature type="compositionally biased region" description="Polar residues" evidence="1">
    <location>
        <begin position="194"/>
        <end position="205"/>
    </location>
</feature>